<evidence type="ECO:0000313" key="3">
    <source>
        <dbReference type="Proteomes" id="UP000092967"/>
    </source>
</evidence>
<evidence type="ECO:0000313" key="2">
    <source>
        <dbReference type="EMBL" id="ANW95206.1"/>
    </source>
</evidence>
<protein>
    <recommendedName>
        <fullName evidence="4">Spondin domain-containing protein</fullName>
    </recommendedName>
</protein>
<reference evidence="2 3" key="1">
    <citation type="submission" date="2016-02" db="EMBL/GenBank/DDBJ databases">
        <authorList>
            <person name="Wen L."/>
            <person name="He K."/>
            <person name="Yang H."/>
        </authorList>
    </citation>
    <scope>NUCLEOTIDE SEQUENCE [LARGE SCALE GENOMIC DNA]</scope>
    <source>
        <strain evidence="2 3">CZ1127</strain>
    </source>
</reference>
<dbReference type="STRING" id="1790137.AXE80_02415"/>
<accession>A0A1B1Y353</accession>
<dbReference type="AlphaFoldDB" id="A0A1B1Y353"/>
<dbReference type="KEGG" id="wfu:AXE80_02415"/>
<proteinExistence type="predicted"/>
<feature type="chain" id="PRO_5008532365" description="Spondin domain-containing protein" evidence="1">
    <location>
        <begin position="25"/>
        <end position="282"/>
    </location>
</feature>
<dbReference type="OrthoDB" id="1117514at2"/>
<dbReference type="Proteomes" id="UP000092967">
    <property type="component" value="Chromosome"/>
</dbReference>
<gene>
    <name evidence="2" type="ORF">AXE80_02415</name>
</gene>
<keyword evidence="1" id="KW-0732">Signal</keyword>
<sequence length="282" mass="29762">MKNLLNLSKGVFTLAMLAGLSTQAQLIDEKDVTVTMDLQPVLQLDMTTANQIQFIFDDVLDYQAGIVQYAATTLKVSSTVSWDLYAIARSQGNLGATYWDQQVDYGTGTPNNSTNLLPLSLLELRQSRPNNGASIASAGGATYADYSSPFTTYQYTTGATDPTTGVTDPDIAPAGSGANSIYVDPAGGGAIPGPTHKYIAGHSGITASGADSMTGGSYMTATSGVSSDYYYNIDYRILPGLPATFPMAYDATGNNTEALAAGTYAEPGVYTMYVQYVLLEDQ</sequence>
<dbReference type="RefSeq" id="WP_068824311.1">
    <property type="nucleotide sequence ID" value="NZ_CP014224.1"/>
</dbReference>
<feature type="signal peptide" evidence="1">
    <location>
        <begin position="1"/>
        <end position="24"/>
    </location>
</feature>
<name>A0A1B1Y353_9FLAO</name>
<evidence type="ECO:0008006" key="4">
    <source>
        <dbReference type="Google" id="ProtNLM"/>
    </source>
</evidence>
<dbReference type="EMBL" id="CP014224">
    <property type="protein sequence ID" value="ANW95206.1"/>
    <property type="molecule type" value="Genomic_DNA"/>
</dbReference>
<organism evidence="2 3">
    <name type="scientific">Wenyingzhuangia fucanilytica</name>
    <dbReference type="NCBI Taxonomy" id="1790137"/>
    <lineage>
        <taxon>Bacteria</taxon>
        <taxon>Pseudomonadati</taxon>
        <taxon>Bacteroidota</taxon>
        <taxon>Flavobacteriia</taxon>
        <taxon>Flavobacteriales</taxon>
        <taxon>Flavobacteriaceae</taxon>
        <taxon>Wenyingzhuangia</taxon>
    </lineage>
</organism>
<keyword evidence="3" id="KW-1185">Reference proteome</keyword>
<evidence type="ECO:0000256" key="1">
    <source>
        <dbReference type="SAM" id="SignalP"/>
    </source>
</evidence>